<reference evidence="1" key="1">
    <citation type="submission" date="2018-05" db="EMBL/GenBank/DDBJ databases">
        <title>Draft genome of Mucuna pruriens seed.</title>
        <authorList>
            <person name="Nnadi N.E."/>
            <person name="Vos R."/>
            <person name="Hasami M.H."/>
            <person name="Devisetty U.K."/>
            <person name="Aguiy J.C."/>
        </authorList>
    </citation>
    <scope>NUCLEOTIDE SEQUENCE [LARGE SCALE GENOMIC DNA]</scope>
    <source>
        <strain evidence="1">JCA_2017</strain>
    </source>
</reference>
<dbReference type="AlphaFoldDB" id="A0A371FCC4"/>
<feature type="non-terminal residue" evidence="1">
    <location>
        <position position="1"/>
    </location>
</feature>
<dbReference type="OrthoDB" id="1434006at2759"/>
<protein>
    <submittedName>
        <fullName evidence="1">Uncharacterized protein</fullName>
    </submittedName>
</protein>
<name>A0A371FCC4_MUCPR</name>
<dbReference type="Proteomes" id="UP000257109">
    <property type="component" value="Unassembled WGS sequence"/>
</dbReference>
<accession>A0A371FCC4</accession>
<evidence type="ECO:0000313" key="1">
    <source>
        <dbReference type="EMBL" id="RDX75941.1"/>
    </source>
</evidence>
<keyword evidence="2" id="KW-1185">Reference proteome</keyword>
<proteinExistence type="predicted"/>
<evidence type="ECO:0000313" key="2">
    <source>
        <dbReference type="Proteomes" id="UP000257109"/>
    </source>
</evidence>
<sequence>NDSENEDDGNKGDIPYGNSSDINLEGDFDVNIDLEIPCTFVASSPITSSTSILQHTKTYINWAHPDQESHFPKLDVLGSWHVGNELYVGLHFDSDCEVVFDEDALILCDDSYDLLPKWLEMIVQCCPKSTYKLEIDYFVLNNQVDNHFCKFERVLFVFQAYL</sequence>
<dbReference type="EMBL" id="QJKJ01009674">
    <property type="protein sequence ID" value="RDX75941.1"/>
    <property type="molecule type" value="Genomic_DNA"/>
</dbReference>
<feature type="non-terminal residue" evidence="1">
    <location>
        <position position="162"/>
    </location>
</feature>
<organism evidence="1 2">
    <name type="scientific">Mucuna pruriens</name>
    <name type="common">Velvet bean</name>
    <name type="synonym">Dolichos pruriens</name>
    <dbReference type="NCBI Taxonomy" id="157652"/>
    <lineage>
        <taxon>Eukaryota</taxon>
        <taxon>Viridiplantae</taxon>
        <taxon>Streptophyta</taxon>
        <taxon>Embryophyta</taxon>
        <taxon>Tracheophyta</taxon>
        <taxon>Spermatophyta</taxon>
        <taxon>Magnoliopsida</taxon>
        <taxon>eudicotyledons</taxon>
        <taxon>Gunneridae</taxon>
        <taxon>Pentapetalae</taxon>
        <taxon>rosids</taxon>
        <taxon>fabids</taxon>
        <taxon>Fabales</taxon>
        <taxon>Fabaceae</taxon>
        <taxon>Papilionoideae</taxon>
        <taxon>50 kb inversion clade</taxon>
        <taxon>NPAAA clade</taxon>
        <taxon>indigoferoid/millettioid clade</taxon>
        <taxon>Phaseoleae</taxon>
        <taxon>Mucuna</taxon>
    </lineage>
</organism>
<gene>
    <name evidence="1" type="ORF">CR513_44130</name>
</gene>
<comment type="caution">
    <text evidence="1">The sequence shown here is derived from an EMBL/GenBank/DDBJ whole genome shotgun (WGS) entry which is preliminary data.</text>
</comment>